<accession>A0A0E9UHA8</accession>
<name>A0A0E9UHA8_ANGAN</name>
<dbReference type="EMBL" id="GBXM01043952">
    <property type="protein sequence ID" value="JAH64625.1"/>
    <property type="molecule type" value="Transcribed_RNA"/>
</dbReference>
<protein>
    <submittedName>
        <fullName evidence="1">Uncharacterized protein</fullName>
    </submittedName>
</protein>
<sequence>MASVQICLKSVQNSPKNLTSNCRKEVKHSWQFTLLDVKPKPVTLCMIKPVSL</sequence>
<dbReference type="AlphaFoldDB" id="A0A0E9UHA8"/>
<evidence type="ECO:0000313" key="1">
    <source>
        <dbReference type="EMBL" id="JAH64625.1"/>
    </source>
</evidence>
<reference evidence="1" key="1">
    <citation type="submission" date="2014-11" db="EMBL/GenBank/DDBJ databases">
        <authorList>
            <person name="Amaro Gonzalez C."/>
        </authorList>
    </citation>
    <scope>NUCLEOTIDE SEQUENCE</scope>
</reference>
<organism evidence="1">
    <name type="scientific">Anguilla anguilla</name>
    <name type="common">European freshwater eel</name>
    <name type="synonym">Muraena anguilla</name>
    <dbReference type="NCBI Taxonomy" id="7936"/>
    <lineage>
        <taxon>Eukaryota</taxon>
        <taxon>Metazoa</taxon>
        <taxon>Chordata</taxon>
        <taxon>Craniata</taxon>
        <taxon>Vertebrata</taxon>
        <taxon>Euteleostomi</taxon>
        <taxon>Actinopterygii</taxon>
        <taxon>Neopterygii</taxon>
        <taxon>Teleostei</taxon>
        <taxon>Anguilliformes</taxon>
        <taxon>Anguillidae</taxon>
        <taxon>Anguilla</taxon>
    </lineage>
</organism>
<proteinExistence type="predicted"/>
<reference evidence="1" key="2">
    <citation type="journal article" date="2015" name="Fish Shellfish Immunol.">
        <title>Early steps in the European eel (Anguilla anguilla)-Vibrio vulnificus interaction in the gills: Role of the RtxA13 toxin.</title>
        <authorList>
            <person name="Callol A."/>
            <person name="Pajuelo D."/>
            <person name="Ebbesson L."/>
            <person name="Teles M."/>
            <person name="MacKenzie S."/>
            <person name="Amaro C."/>
        </authorList>
    </citation>
    <scope>NUCLEOTIDE SEQUENCE</scope>
</reference>